<evidence type="ECO:0008006" key="4">
    <source>
        <dbReference type="Google" id="ProtNLM"/>
    </source>
</evidence>
<organism evidence="2 3">
    <name type="scientific">Vanrija pseudolonga</name>
    <dbReference type="NCBI Taxonomy" id="143232"/>
    <lineage>
        <taxon>Eukaryota</taxon>
        <taxon>Fungi</taxon>
        <taxon>Dikarya</taxon>
        <taxon>Basidiomycota</taxon>
        <taxon>Agaricomycotina</taxon>
        <taxon>Tremellomycetes</taxon>
        <taxon>Trichosporonales</taxon>
        <taxon>Trichosporonaceae</taxon>
        <taxon>Vanrija</taxon>
    </lineage>
</organism>
<gene>
    <name evidence="2" type="ORF">LOC62_03G003973</name>
</gene>
<accession>A0AAF0Y9R6</accession>
<dbReference type="Proteomes" id="UP000827549">
    <property type="component" value="Chromosome 3"/>
</dbReference>
<reference evidence="2" key="1">
    <citation type="submission" date="2023-10" db="EMBL/GenBank/DDBJ databases">
        <authorList>
            <person name="Noh H."/>
        </authorList>
    </citation>
    <scope>NUCLEOTIDE SEQUENCE</scope>
    <source>
        <strain evidence="2">DUCC4014</strain>
    </source>
</reference>
<name>A0AAF0Y9R6_9TREE</name>
<evidence type="ECO:0000313" key="3">
    <source>
        <dbReference type="Proteomes" id="UP000827549"/>
    </source>
</evidence>
<evidence type="ECO:0000256" key="1">
    <source>
        <dbReference type="SAM" id="MobiDB-lite"/>
    </source>
</evidence>
<proteinExistence type="predicted"/>
<dbReference type="RefSeq" id="XP_062626486.1">
    <property type="nucleotide sequence ID" value="XM_062770502.1"/>
</dbReference>
<sequence>MVNFKELFKNKNTLRRKAKGDVPAEDEVVPSSSVQAAVQVSPQPTPAPEKPLPLPPTPSSLPRHFPKLVAAGRLLPPPVDSDATPTPTYLRAINMAWDPAAHNEDRALTNKSLGQLKNLARPFVGPLRAGLAIRPATYEELEHLGGGAQSGLPAFVGEIVLGKFLMQGRIWSAFQATGTVRDKNGRKVKRALVAKFALVDNILSGRELAEEASFYLQAAHLQGSVVPHHHGVYFAQQLHVAGGMSRVFCVLMDDAGVDLVDRKGKGKEVQGGMGQQPSRLQADDESLDPTERHQRVVPKANIVKLYRELHAAGVVHNSPNAKHWLMPLGRPDLLRLIDFGRADLRPAASAGPSGGNEHALQEWRYHAMQERAMVCELVGLPFVKTYAWGSELEDAVNGARRWVRKHSDRWNTNHQEAWDMAPAPELSESDLEDVGTEAAASEWRYLVQAPLTLGQLFRTWKTGGEYGAPCSQLWNPYAETFCKGPDAAVEEYREAYKEWPEWRRLDFEDWFVGAALEGEE</sequence>
<feature type="region of interest" description="Disordered" evidence="1">
    <location>
        <begin position="265"/>
        <end position="292"/>
    </location>
</feature>
<feature type="region of interest" description="Disordered" evidence="1">
    <location>
        <begin position="14"/>
        <end position="59"/>
    </location>
</feature>
<feature type="compositionally biased region" description="Pro residues" evidence="1">
    <location>
        <begin position="43"/>
        <end position="59"/>
    </location>
</feature>
<evidence type="ECO:0000313" key="2">
    <source>
        <dbReference type="EMBL" id="WOO80454.1"/>
    </source>
</evidence>
<keyword evidence="3" id="KW-1185">Reference proteome</keyword>
<feature type="compositionally biased region" description="Low complexity" evidence="1">
    <location>
        <begin position="29"/>
        <end position="42"/>
    </location>
</feature>
<dbReference type="AlphaFoldDB" id="A0AAF0Y9R6"/>
<dbReference type="GeneID" id="87807214"/>
<protein>
    <recommendedName>
        <fullName evidence="4">Protein kinase domain-containing protein</fullName>
    </recommendedName>
</protein>
<dbReference type="EMBL" id="CP086716">
    <property type="protein sequence ID" value="WOO80454.1"/>
    <property type="molecule type" value="Genomic_DNA"/>
</dbReference>